<dbReference type="Proteomes" id="UP000069272">
    <property type="component" value="Chromosome 2L"/>
</dbReference>
<dbReference type="EnsemblMetazoa" id="AALB014036-RA">
    <property type="protein sequence ID" value="AALB014036-PA"/>
    <property type="gene ID" value="AALB014036"/>
</dbReference>
<reference evidence="1" key="2">
    <citation type="submission" date="2022-08" db="UniProtKB">
        <authorList>
            <consortium name="EnsemblMetazoa"/>
        </authorList>
    </citation>
    <scope>IDENTIFICATION</scope>
    <source>
        <strain evidence="1">STECLA/ALBI9_A</strain>
    </source>
</reference>
<name>A0A182FWJ1_ANOAL</name>
<dbReference type="AlphaFoldDB" id="A0A182FWJ1"/>
<dbReference type="PROSITE" id="PS51257">
    <property type="entry name" value="PROKAR_LIPOPROTEIN"/>
    <property type="match status" value="1"/>
</dbReference>
<accession>A0A182FWJ1</accession>
<protein>
    <submittedName>
        <fullName evidence="1">Uncharacterized protein</fullName>
    </submittedName>
</protein>
<organism evidence="1 2">
    <name type="scientific">Anopheles albimanus</name>
    <name type="common">New world malaria mosquito</name>
    <dbReference type="NCBI Taxonomy" id="7167"/>
    <lineage>
        <taxon>Eukaryota</taxon>
        <taxon>Metazoa</taxon>
        <taxon>Ecdysozoa</taxon>
        <taxon>Arthropoda</taxon>
        <taxon>Hexapoda</taxon>
        <taxon>Insecta</taxon>
        <taxon>Pterygota</taxon>
        <taxon>Neoptera</taxon>
        <taxon>Endopterygota</taxon>
        <taxon>Diptera</taxon>
        <taxon>Nematocera</taxon>
        <taxon>Culicoidea</taxon>
        <taxon>Culicidae</taxon>
        <taxon>Anophelinae</taxon>
        <taxon>Anopheles</taxon>
    </lineage>
</organism>
<evidence type="ECO:0000313" key="1">
    <source>
        <dbReference type="EnsemblMetazoa" id="AALB014036-PA"/>
    </source>
</evidence>
<sequence length="84" mass="8861">MKVLKYMNLSLLIAVLAGCNGCQVAAELEKVGIKPVLTQANEDNPRHVHQDSESGCTIWVQPPGGPPRSITIPGPCKPGINSAT</sequence>
<proteinExistence type="predicted"/>
<dbReference type="VEuPathDB" id="VectorBase:AALB014036"/>
<keyword evidence="2" id="KW-1185">Reference proteome</keyword>
<evidence type="ECO:0000313" key="2">
    <source>
        <dbReference type="Proteomes" id="UP000069272"/>
    </source>
</evidence>
<reference evidence="1 2" key="1">
    <citation type="journal article" date="2017" name="G3 (Bethesda)">
        <title>The Physical Genome Mapping of Anopheles albimanus Corrected Scaffold Misassemblies and Identified Interarm Rearrangements in Genus Anopheles.</title>
        <authorList>
            <person name="Artemov G.N."/>
            <person name="Peery A.N."/>
            <person name="Jiang X."/>
            <person name="Tu Z."/>
            <person name="Stegniy V.N."/>
            <person name="Sharakhova M.V."/>
            <person name="Sharakhov I.V."/>
        </authorList>
    </citation>
    <scope>NUCLEOTIDE SEQUENCE [LARGE SCALE GENOMIC DNA]</scope>
    <source>
        <strain evidence="1 2">ALBI9_A</strain>
    </source>
</reference>